<dbReference type="Proteomes" id="UP000521379">
    <property type="component" value="Unassembled WGS sequence"/>
</dbReference>
<evidence type="ECO:0000256" key="2">
    <source>
        <dbReference type="SAM" id="Phobius"/>
    </source>
</evidence>
<keyword evidence="2" id="KW-0812">Transmembrane</keyword>
<evidence type="ECO:0000313" key="3">
    <source>
        <dbReference type="EMBL" id="NKE10295.1"/>
    </source>
</evidence>
<dbReference type="RefSeq" id="WP_119933366.1">
    <property type="nucleotide sequence ID" value="NZ_JAAVUN010000020.1"/>
</dbReference>
<evidence type="ECO:0000256" key="1">
    <source>
        <dbReference type="SAM" id="MobiDB-lite"/>
    </source>
</evidence>
<comment type="caution">
    <text evidence="3">The sequence shown here is derived from an EMBL/GenBank/DDBJ whole genome shotgun (WGS) entry which is preliminary data.</text>
</comment>
<dbReference type="AlphaFoldDB" id="A0A846U1F2"/>
<keyword evidence="2" id="KW-1133">Transmembrane helix</keyword>
<keyword evidence="2" id="KW-0472">Membrane</keyword>
<protein>
    <submittedName>
        <fullName evidence="3">DUF808 domain-containing protein</fullName>
    </submittedName>
</protein>
<reference evidence="3 4" key="1">
    <citation type="submission" date="2020-02" db="EMBL/GenBank/DDBJ databases">
        <authorList>
            <person name="Sun Q."/>
        </authorList>
    </citation>
    <scope>NUCLEOTIDE SEQUENCE [LARGE SCALE GENOMIC DNA]</scope>
    <source>
        <strain evidence="3 4">YIM 13062</strain>
    </source>
</reference>
<feature type="transmembrane region" description="Helical" evidence="2">
    <location>
        <begin position="282"/>
        <end position="307"/>
    </location>
</feature>
<dbReference type="GO" id="GO:0005886">
    <property type="term" value="C:plasma membrane"/>
    <property type="evidence" value="ECO:0007669"/>
    <property type="project" value="TreeGrafter"/>
</dbReference>
<feature type="transmembrane region" description="Helical" evidence="2">
    <location>
        <begin position="221"/>
        <end position="244"/>
    </location>
</feature>
<feature type="region of interest" description="Disordered" evidence="1">
    <location>
        <begin position="318"/>
        <end position="344"/>
    </location>
</feature>
<feature type="compositionally biased region" description="Basic and acidic residues" evidence="1">
    <location>
        <begin position="332"/>
        <end position="344"/>
    </location>
</feature>
<organism evidence="3 4">
    <name type="scientific">Kocuria subflava</name>
    <dbReference type="NCBI Taxonomy" id="1736139"/>
    <lineage>
        <taxon>Bacteria</taxon>
        <taxon>Bacillati</taxon>
        <taxon>Actinomycetota</taxon>
        <taxon>Actinomycetes</taxon>
        <taxon>Micrococcales</taxon>
        <taxon>Micrococcaceae</taxon>
        <taxon>Kocuria</taxon>
    </lineage>
</organism>
<keyword evidence="4" id="KW-1185">Reference proteome</keyword>
<accession>A0A846U1F2</accession>
<gene>
    <name evidence="3" type="ORF">GTW58_10200</name>
</gene>
<feature type="transmembrane region" description="Helical" evidence="2">
    <location>
        <begin position="76"/>
        <end position="94"/>
    </location>
</feature>
<dbReference type="EMBL" id="JAAVUN010000020">
    <property type="protein sequence ID" value="NKE10295.1"/>
    <property type="molecule type" value="Genomic_DNA"/>
</dbReference>
<name>A0A846U1F2_9MICC</name>
<dbReference type="PANTHER" id="PTHR30503">
    <property type="entry name" value="INNER MEMBRANE PROTEIN YEDI"/>
    <property type="match status" value="1"/>
</dbReference>
<dbReference type="Pfam" id="PF05661">
    <property type="entry name" value="DUF808"/>
    <property type="match status" value="1"/>
</dbReference>
<dbReference type="InterPro" id="IPR008526">
    <property type="entry name" value="YedI"/>
</dbReference>
<dbReference type="PANTHER" id="PTHR30503:SF3">
    <property type="entry name" value="INNER MEMBRANE PROTEIN YEDI"/>
    <property type="match status" value="1"/>
</dbReference>
<feature type="transmembrane region" description="Helical" evidence="2">
    <location>
        <begin position="176"/>
        <end position="200"/>
    </location>
</feature>
<evidence type="ECO:0000313" key="4">
    <source>
        <dbReference type="Proteomes" id="UP000521379"/>
    </source>
</evidence>
<proteinExistence type="predicted"/>
<sequence length="344" mass="36117">MSGGLIALLDDVAALARASAASLDDIGAAAGRASAKAAGVVVDDTAVTPQYVRDVDPQRELPIIWRIAKGSLFNKLVIILPIALLLSQFAPWALTPILMLGGTYLCFEGAEKIWGAISGHDKHIEPVVATDDAEADGKSAEDKMVGGAIRTDLILSAEIMVISLNEVASEPIFNRAIILVVVAIGITILVYGVVAALIRMDDIGLKLASRKSAGAQKFGEFLVAAMPKVLQVISVVGTVAMLWVGGHIILVGLHELGWHPIYNFVHHAAEAAAHAVPVLAGAVAWIVNTFFSAVLGLVWGAAVVLVLEGVKALTGRGKDKLTTRHPASGPTGRHEATEPQPHRH</sequence>
<dbReference type="PIRSF" id="PIRSF016660">
    <property type="entry name" value="YedI"/>
    <property type="match status" value="1"/>
</dbReference>